<evidence type="ECO:0000313" key="13">
    <source>
        <dbReference type="EMBL" id="OBU02744.1"/>
    </source>
</evidence>
<evidence type="ECO:0000256" key="5">
    <source>
        <dbReference type="ARBA" id="ARBA00022679"/>
    </source>
</evidence>
<dbReference type="Proteomes" id="UP000092377">
    <property type="component" value="Unassembled WGS sequence"/>
</dbReference>
<keyword evidence="7 13" id="KW-0418">Kinase</keyword>
<keyword evidence="14" id="KW-1185">Reference proteome</keyword>
<dbReference type="PROSITE" id="PS50109">
    <property type="entry name" value="HIS_KIN"/>
    <property type="match status" value="1"/>
</dbReference>
<dbReference type="SMART" id="SM00388">
    <property type="entry name" value="HisKA"/>
    <property type="match status" value="1"/>
</dbReference>
<dbReference type="PRINTS" id="PR00344">
    <property type="entry name" value="BCTRLSENSOR"/>
</dbReference>
<dbReference type="SUPFAM" id="SSF55874">
    <property type="entry name" value="ATPase domain of HSP90 chaperone/DNA topoisomerase II/histidine kinase"/>
    <property type="match status" value="1"/>
</dbReference>
<sequence>MKVRSIFVYTVFLQTVCMLLLWGVWIVWLKYAYLPDVSEDFNTQQMVIARGISDTLKDTPTDSANFQQIASALESMYTNAMRSGLEDESYDPLIAILGSKGEILYSNKPDINIPLKPNGVVRFSEEGETWYLAYDTDTAVNRTAVVGESATDRHMLIGDPASGTAVPLLFILGTMLASTIITTYLSMRPLRETTQSLAARNPGNLTPISMKHQYNELRPVLRAINQLMQRVDAGNLREKQFMADAAHELRTPIAAVLAQIHLLKQIDDPAERNEITADMEISLDRAVSLSRQLIDLARLETEDYPLKMEEIDLSRELSHTIAMMVPYALRKNIELAFDGPQICLVTTDKQALFSIINNILNNAVKYCPPGSLVETTLETGHADEIRIIIRDNGDGISEQYRPRLFSRFFRVPGGCETGSGLGLAIAQNLAGKIGGYLSVTDGLQQRGIGFVIHISAHGVSALTRDRSTFTTDDDNSGT</sequence>
<dbReference type="InterPro" id="IPR005467">
    <property type="entry name" value="His_kinase_dom"/>
</dbReference>
<name>A0A1B8H0Z3_9GAMM</name>
<dbReference type="Gene3D" id="1.10.287.130">
    <property type="match status" value="1"/>
</dbReference>
<evidence type="ECO:0000256" key="3">
    <source>
        <dbReference type="ARBA" id="ARBA00012438"/>
    </source>
</evidence>
<keyword evidence="10 11" id="KW-0472">Membrane</keyword>
<evidence type="ECO:0000313" key="14">
    <source>
        <dbReference type="Proteomes" id="UP000092377"/>
    </source>
</evidence>
<comment type="catalytic activity">
    <reaction evidence="1">
        <text>ATP + protein L-histidine = ADP + protein N-phospho-L-histidine.</text>
        <dbReference type="EC" id="2.7.13.3"/>
    </reaction>
</comment>
<comment type="subcellular location">
    <subcellularLocation>
        <location evidence="2">Membrane</location>
        <topology evidence="2">Multi-pass membrane protein</topology>
    </subcellularLocation>
</comment>
<organism evidence="13 14">
    <name type="scientific">Morganella psychrotolerans</name>
    <dbReference type="NCBI Taxonomy" id="368603"/>
    <lineage>
        <taxon>Bacteria</taxon>
        <taxon>Pseudomonadati</taxon>
        <taxon>Pseudomonadota</taxon>
        <taxon>Gammaproteobacteria</taxon>
        <taxon>Enterobacterales</taxon>
        <taxon>Morganellaceae</taxon>
        <taxon>Morganella</taxon>
    </lineage>
</organism>
<feature type="domain" description="Histidine kinase" evidence="12">
    <location>
        <begin position="244"/>
        <end position="458"/>
    </location>
</feature>
<dbReference type="SUPFAM" id="SSF47384">
    <property type="entry name" value="Homodimeric domain of signal transducing histidine kinase"/>
    <property type="match status" value="1"/>
</dbReference>
<evidence type="ECO:0000256" key="8">
    <source>
        <dbReference type="ARBA" id="ARBA00022989"/>
    </source>
</evidence>
<keyword evidence="4" id="KW-0597">Phosphoprotein</keyword>
<reference evidence="14" key="1">
    <citation type="submission" date="2016-06" db="EMBL/GenBank/DDBJ databases">
        <authorList>
            <person name="Butler K."/>
        </authorList>
    </citation>
    <scope>NUCLEOTIDE SEQUENCE [LARGE SCALE GENOMIC DNA]</scope>
    <source>
        <strain evidence="14">GCSL-Mp20</strain>
    </source>
</reference>
<dbReference type="GO" id="GO:0005886">
    <property type="term" value="C:plasma membrane"/>
    <property type="evidence" value="ECO:0007669"/>
    <property type="project" value="TreeGrafter"/>
</dbReference>
<dbReference type="InterPro" id="IPR036097">
    <property type="entry name" value="HisK_dim/P_sf"/>
</dbReference>
<accession>A0A1B8H0Z3</accession>
<keyword evidence="9" id="KW-0902">Two-component regulatory system</keyword>
<evidence type="ECO:0000256" key="6">
    <source>
        <dbReference type="ARBA" id="ARBA00022692"/>
    </source>
</evidence>
<evidence type="ECO:0000256" key="1">
    <source>
        <dbReference type="ARBA" id="ARBA00000085"/>
    </source>
</evidence>
<feature type="transmembrane region" description="Helical" evidence="11">
    <location>
        <begin position="165"/>
        <end position="185"/>
    </location>
</feature>
<evidence type="ECO:0000256" key="11">
    <source>
        <dbReference type="SAM" id="Phobius"/>
    </source>
</evidence>
<keyword evidence="6 11" id="KW-0812">Transmembrane</keyword>
<evidence type="ECO:0000256" key="10">
    <source>
        <dbReference type="ARBA" id="ARBA00023136"/>
    </source>
</evidence>
<protein>
    <recommendedName>
        <fullName evidence="3">histidine kinase</fullName>
        <ecNumber evidence="3">2.7.13.3</ecNumber>
    </recommendedName>
</protein>
<keyword evidence="5" id="KW-0808">Transferase</keyword>
<comment type="caution">
    <text evidence="13">The sequence shown here is derived from an EMBL/GenBank/DDBJ whole genome shotgun (WGS) entry which is preliminary data.</text>
</comment>
<feature type="transmembrane region" description="Helical" evidence="11">
    <location>
        <begin position="7"/>
        <end position="28"/>
    </location>
</feature>
<dbReference type="EMBL" id="LZEY01000060">
    <property type="protein sequence ID" value="OBU02744.1"/>
    <property type="molecule type" value="Genomic_DNA"/>
</dbReference>
<gene>
    <name evidence="13" type="ORF">AYY18_12130</name>
</gene>
<dbReference type="EC" id="2.7.13.3" evidence="3"/>
<dbReference type="InterPro" id="IPR003594">
    <property type="entry name" value="HATPase_dom"/>
</dbReference>
<evidence type="ECO:0000256" key="2">
    <source>
        <dbReference type="ARBA" id="ARBA00004141"/>
    </source>
</evidence>
<evidence type="ECO:0000259" key="12">
    <source>
        <dbReference type="PROSITE" id="PS50109"/>
    </source>
</evidence>
<dbReference type="AlphaFoldDB" id="A0A1B8H0Z3"/>
<dbReference type="InterPro" id="IPR004358">
    <property type="entry name" value="Sig_transdc_His_kin-like_C"/>
</dbReference>
<dbReference type="Pfam" id="PF00512">
    <property type="entry name" value="HisKA"/>
    <property type="match status" value="1"/>
</dbReference>
<keyword evidence="8 11" id="KW-1133">Transmembrane helix</keyword>
<dbReference type="InterPro" id="IPR036890">
    <property type="entry name" value="HATPase_C_sf"/>
</dbReference>
<dbReference type="PANTHER" id="PTHR45436">
    <property type="entry name" value="SENSOR HISTIDINE KINASE YKOH"/>
    <property type="match status" value="1"/>
</dbReference>
<dbReference type="InterPro" id="IPR050428">
    <property type="entry name" value="TCS_sensor_his_kinase"/>
</dbReference>
<dbReference type="Gene3D" id="3.30.565.10">
    <property type="entry name" value="Histidine kinase-like ATPase, C-terminal domain"/>
    <property type="match status" value="1"/>
</dbReference>
<dbReference type="InterPro" id="IPR003661">
    <property type="entry name" value="HisK_dim/P_dom"/>
</dbReference>
<evidence type="ECO:0000256" key="7">
    <source>
        <dbReference type="ARBA" id="ARBA00022777"/>
    </source>
</evidence>
<dbReference type="CDD" id="cd00082">
    <property type="entry name" value="HisKA"/>
    <property type="match status" value="1"/>
</dbReference>
<dbReference type="GO" id="GO:0000155">
    <property type="term" value="F:phosphorelay sensor kinase activity"/>
    <property type="evidence" value="ECO:0007669"/>
    <property type="project" value="InterPro"/>
</dbReference>
<dbReference type="PANTHER" id="PTHR45436:SF15">
    <property type="entry name" value="SENSOR HISTIDINE KINASE CUSS"/>
    <property type="match status" value="1"/>
</dbReference>
<evidence type="ECO:0000256" key="9">
    <source>
        <dbReference type="ARBA" id="ARBA00023012"/>
    </source>
</evidence>
<evidence type="ECO:0000256" key="4">
    <source>
        <dbReference type="ARBA" id="ARBA00022553"/>
    </source>
</evidence>
<proteinExistence type="predicted"/>
<dbReference type="SMART" id="SM00387">
    <property type="entry name" value="HATPase_c"/>
    <property type="match status" value="1"/>
</dbReference>
<dbReference type="Pfam" id="PF02518">
    <property type="entry name" value="HATPase_c"/>
    <property type="match status" value="1"/>
</dbReference>